<evidence type="ECO:0000313" key="3">
    <source>
        <dbReference type="Proteomes" id="UP001164929"/>
    </source>
</evidence>
<proteinExistence type="predicted"/>
<sequence>MFWTVTHTCREIGRVEQIKLITFKMVTCPNYLDVDMMDGCSKCFKWAWNTTNH</sequence>
<organism evidence="1 3">
    <name type="scientific">Populus alba x Populus x berolinensis</name>
    <dbReference type="NCBI Taxonomy" id="444605"/>
    <lineage>
        <taxon>Eukaryota</taxon>
        <taxon>Viridiplantae</taxon>
        <taxon>Streptophyta</taxon>
        <taxon>Embryophyta</taxon>
        <taxon>Tracheophyta</taxon>
        <taxon>Spermatophyta</taxon>
        <taxon>Magnoliopsida</taxon>
        <taxon>eudicotyledons</taxon>
        <taxon>Gunneridae</taxon>
        <taxon>Pentapetalae</taxon>
        <taxon>rosids</taxon>
        <taxon>fabids</taxon>
        <taxon>Malpighiales</taxon>
        <taxon>Salicaceae</taxon>
        <taxon>Saliceae</taxon>
        <taxon>Populus</taxon>
    </lineage>
</organism>
<evidence type="ECO:0000313" key="1">
    <source>
        <dbReference type="EMBL" id="KAJ6981637.1"/>
    </source>
</evidence>
<dbReference type="Proteomes" id="UP001164929">
    <property type="component" value="Chromosome 10"/>
</dbReference>
<keyword evidence="3" id="KW-1185">Reference proteome</keyword>
<dbReference type="AlphaFoldDB" id="A0AAD6Q7E3"/>
<gene>
    <name evidence="1" type="ORF">NC653_024897</name>
    <name evidence="2" type="ORF">NC653_024902</name>
</gene>
<reference evidence="1" key="1">
    <citation type="journal article" date="2023" name="Mol. Ecol. Resour.">
        <title>Chromosome-level genome assembly of a triploid poplar Populus alba 'Berolinensis'.</title>
        <authorList>
            <person name="Chen S."/>
            <person name="Yu Y."/>
            <person name="Wang X."/>
            <person name="Wang S."/>
            <person name="Zhang T."/>
            <person name="Zhou Y."/>
            <person name="He R."/>
            <person name="Meng N."/>
            <person name="Wang Y."/>
            <person name="Liu W."/>
            <person name="Liu Z."/>
            <person name="Liu J."/>
            <person name="Guo Q."/>
            <person name="Huang H."/>
            <person name="Sederoff R.R."/>
            <person name="Wang G."/>
            <person name="Qu G."/>
            <person name="Chen S."/>
        </authorList>
    </citation>
    <scope>NUCLEOTIDE SEQUENCE</scope>
    <source>
        <strain evidence="1">SC-2020</strain>
    </source>
</reference>
<dbReference type="EMBL" id="JAQIZT010000010">
    <property type="protein sequence ID" value="KAJ6981642.1"/>
    <property type="molecule type" value="Genomic_DNA"/>
</dbReference>
<evidence type="ECO:0000313" key="2">
    <source>
        <dbReference type="EMBL" id="KAJ6981642.1"/>
    </source>
</evidence>
<dbReference type="EMBL" id="JAQIZT010000010">
    <property type="protein sequence ID" value="KAJ6981637.1"/>
    <property type="molecule type" value="Genomic_DNA"/>
</dbReference>
<protein>
    <submittedName>
        <fullName evidence="1">Uncharacterized protein</fullName>
    </submittedName>
</protein>
<comment type="caution">
    <text evidence="1">The sequence shown here is derived from an EMBL/GenBank/DDBJ whole genome shotgun (WGS) entry which is preliminary data.</text>
</comment>
<name>A0AAD6Q7E3_9ROSI</name>
<accession>A0AAD6Q7E3</accession>